<dbReference type="Proteomes" id="UP001633002">
    <property type="component" value="Unassembled WGS sequence"/>
</dbReference>
<evidence type="ECO:0000259" key="1">
    <source>
        <dbReference type="Pfam" id="PF00078"/>
    </source>
</evidence>
<keyword evidence="3" id="KW-1185">Reference proteome</keyword>
<sequence>MLKAGGLEAGYGGWRRGRPQPITFFAHLKAKHARETIKSIRLEDGRETSNETEIQTTVMAYFRDKFRCPDARAADVQLRKEVRKFVDRTFSGEQNQLLIVRPIEQEVDQLVEELPKDKTPGLDGITNNMIQDCWSFIRNDCQEMMQSFWVIGELMQKDSQGEACFLKLDFAKAYDRVRHDFIWDTLTAMKFDWKFISLLKGLVLNDQSKVHVNGWFTDVVPLERGVRQGCPMAPYLFVLSTQPLMLLFEKAQKDGRIEGIHLPGGRQLLHQLFANDTGVHLQAREQDFRAAKIIVETFERISGALLNLGKSLIIPLGGQNPPAWMSNTGCQIAEEGKLEGKPKASLVNWEVAQKPKKEEGLGFGSFKTQADVMKLKQVTRVMNHEETGWADILAALLSQQARGWNPPNQGEFLLQEFLILGPQLPPKATRTVKWLLSGWYRVRKFLRLNHLGATLPHNLEMWQVEKLMRYTTSPPQVDWKKLRAAFRNCEVERLSDLVDTPRRRRILPGIGRLMATDAALRDNLNQLELWLRDTKVEEYKLVDSTG</sequence>
<dbReference type="Pfam" id="PF00078">
    <property type="entry name" value="RVT_1"/>
    <property type="match status" value="1"/>
</dbReference>
<evidence type="ECO:0000313" key="3">
    <source>
        <dbReference type="Proteomes" id="UP001633002"/>
    </source>
</evidence>
<accession>A0ABD3I9T5</accession>
<proteinExistence type="predicted"/>
<name>A0ABD3I9T5_9MARC</name>
<gene>
    <name evidence="2" type="ORF">R1sor_018475</name>
</gene>
<dbReference type="InterPro" id="IPR000477">
    <property type="entry name" value="RT_dom"/>
</dbReference>
<comment type="caution">
    <text evidence="2">The sequence shown here is derived from an EMBL/GenBank/DDBJ whole genome shotgun (WGS) entry which is preliminary data.</text>
</comment>
<evidence type="ECO:0000313" key="2">
    <source>
        <dbReference type="EMBL" id="KAL3700453.1"/>
    </source>
</evidence>
<dbReference type="EMBL" id="JBJQOH010000001">
    <property type="protein sequence ID" value="KAL3700453.1"/>
    <property type="molecule type" value="Genomic_DNA"/>
</dbReference>
<dbReference type="PANTHER" id="PTHR31635">
    <property type="entry name" value="REVERSE TRANSCRIPTASE DOMAIN-CONTAINING PROTEIN-RELATED"/>
    <property type="match status" value="1"/>
</dbReference>
<organism evidence="2 3">
    <name type="scientific">Riccia sorocarpa</name>
    <dbReference type="NCBI Taxonomy" id="122646"/>
    <lineage>
        <taxon>Eukaryota</taxon>
        <taxon>Viridiplantae</taxon>
        <taxon>Streptophyta</taxon>
        <taxon>Embryophyta</taxon>
        <taxon>Marchantiophyta</taxon>
        <taxon>Marchantiopsida</taxon>
        <taxon>Marchantiidae</taxon>
        <taxon>Marchantiales</taxon>
        <taxon>Ricciaceae</taxon>
        <taxon>Riccia</taxon>
    </lineage>
</organism>
<dbReference type="PANTHER" id="PTHR31635:SF196">
    <property type="entry name" value="REVERSE TRANSCRIPTASE DOMAIN-CONTAINING PROTEIN-RELATED"/>
    <property type="match status" value="1"/>
</dbReference>
<feature type="domain" description="Reverse transcriptase" evidence="1">
    <location>
        <begin position="155"/>
        <end position="313"/>
    </location>
</feature>
<protein>
    <recommendedName>
        <fullName evidence="1">Reverse transcriptase domain-containing protein</fullName>
    </recommendedName>
</protein>
<reference evidence="2 3" key="1">
    <citation type="submission" date="2024-09" db="EMBL/GenBank/DDBJ databases">
        <title>Chromosome-scale assembly of Riccia sorocarpa.</title>
        <authorList>
            <person name="Paukszto L."/>
        </authorList>
    </citation>
    <scope>NUCLEOTIDE SEQUENCE [LARGE SCALE GENOMIC DNA]</scope>
    <source>
        <strain evidence="2">LP-2024</strain>
        <tissue evidence="2">Aerial parts of the thallus</tissue>
    </source>
</reference>
<dbReference type="AlphaFoldDB" id="A0ABD3I9T5"/>